<evidence type="ECO:0000313" key="2">
    <source>
        <dbReference type="EMBL" id="TPG75393.1"/>
    </source>
</evidence>
<evidence type="ECO:0000256" key="1">
    <source>
        <dbReference type="SAM" id="MobiDB-lite"/>
    </source>
</evidence>
<dbReference type="Proteomes" id="UP000317933">
    <property type="component" value="Unassembled WGS sequence"/>
</dbReference>
<sequence length="891" mass="98146">MVPLFRRPLIALLLLLSLSLALLPLRIWASDWVVSVDERSGLPTLLRGGSPAFIGALTFWEKNWGWTYTATELKVTAPYRYVLAGQNKSLDFDLHAQIQKVDAQKLTWNFALDARSAKSGVMGGGIVFRFDAALFQEMGQPVLLPDNSGWSWGTAQGRRIEMRFEPALASVYFEPGDKSEVRAFFYKNTIEPGLRKFTATLSVSGDVAIGPTTSERFGPTDPKSWPTDKLDWKTSPVDLSFLNAKEKPAGKRGFVKADGEQLRFADNTPARFWGTNLSAYTLFRTPDDAIKLQAKRLSALGFNLVRLHHHDSPWVFPNIFGDGNVTTDTQQLSPESLKKIDWWIKCLKDEGIYVWLDMHVERAVSANDNIFGFEEMPKNSKNTAGLKGYAYVNLTIQNAMKRFAESYLTHVNTFTGLAYKDDPAIAAILITNENDVTHHYGNALLPDKQVPKHNRVYMDAAAAFAKQHNLSTSQTWRAWEPGPSQLFLNDLEQRFNVDMIQHLRGLGVKVPIATTSSWGGNGLSSLPALTAGDVIDVHSYGGLGQIEKNPLFSDSIVNWIAAGQVAGKPLTVTEWNNEPFPTPDRHSLPLYIAGTASHQGWDALMQYAYSQESLGGEWMTADNWHAYNDPALLATLPAAALLYRRADVREATTTYVFAPTPGTLFNQFITPANAVLLRTAMEKGKLEIALPQTPELPWLQASVIPENAQVFHDPNQSLLVANASESTTDTGELKRNWKQGIYTINTPRTQAATGWIGGESISLANVDIQVNTANASVVVQSLDDSPVGRSQDLLISLGTRAIPQDDGKPPFYVEPLAGTLTIQAPQGLTLFTHGAPGQMKNLPVTYLDGRYTIKLDGLQASNWLFLKKNATQAKTSPSPANTASISEPATQ</sequence>
<dbReference type="SUPFAM" id="SSF51445">
    <property type="entry name" value="(Trans)glycosidases"/>
    <property type="match status" value="1"/>
</dbReference>
<evidence type="ECO:0000313" key="3">
    <source>
        <dbReference type="Proteomes" id="UP000317933"/>
    </source>
</evidence>
<accession>A0A502HNT6</accession>
<dbReference type="RefSeq" id="WP_140669369.1">
    <property type="nucleotide sequence ID" value="NZ_RCZE01000010.1"/>
</dbReference>
<dbReference type="InterPro" id="IPR017853">
    <property type="entry name" value="GH"/>
</dbReference>
<proteinExistence type="predicted"/>
<name>A0A502HNT6_9PSED</name>
<dbReference type="Gene3D" id="3.20.20.80">
    <property type="entry name" value="Glycosidases"/>
    <property type="match status" value="1"/>
</dbReference>
<gene>
    <name evidence="2" type="ORF">EAH78_21305</name>
</gene>
<protein>
    <submittedName>
        <fullName evidence="2">Glycosyl hydrolase family 5</fullName>
    </submittedName>
</protein>
<reference evidence="2 3" key="1">
    <citation type="journal article" date="2019" name="Environ. Microbiol.">
        <title>Species interactions and distinct microbial communities in high Arctic permafrost affected cryosols are associated with the CH4 and CO2 gas fluxes.</title>
        <authorList>
            <person name="Altshuler I."/>
            <person name="Hamel J."/>
            <person name="Turney S."/>
            <person name="Magnuson E."/>
            <person name="Levesque R."/>
            <person name="Greer C."/>
            <person name="Whyte L.G."/>
        </authorList>
    </citation>
    <scope>NUCLEOTIDE SEQUENCE [LARGE SCALE GENOMIC DNA]</scope>
    <source>
        <strain evidence="2 3">E3</strain>
    </source>
</reference>
<dbReference type="AlphaFoldDB" id="A0A502HNT6"/>
<feature type="region of interest" description="Disordered" evidence="1">
    <location>
        <begin position="871"/>
        <end position="891"/>
    </location>
</feature>
<dbReference type="GO" id="GO:0016787">
    <property type="term" value="F:hydrolase activity"/>
    <property type="evidence" value="ECO:0007669"/>
    <property type="project" value="UniProtKB-KW"/>
</dbReference>
<keyword evidence="2" id="KW-0378">Hydrolase</keyword>
<comment type="caution">
    <text evidence="2">The sequence shown here is derived from an EMBL/GenBank/DDBJ whole genome shotgun (WGS) entry which is preliminary data.</text>
</comment>
<organism evidence="2 3">
    <name type="scientific">Pseudomonas arsenicoxydans</name>
    <dbReference type="NCBI Taxonomy" id="702115"/>
    <lineage>
        <taxon>Bacteria</taxon>
        <taxon>Pseudomonadati</taxon>
        <taxon>Pseudomonadota</taxon>
        <taxon>Gammaproteobacteria</taxon>
        <taxon>Pseudomonadales</taxon>
        <taxon>Pseudomonadaceae</taxon>
        <taxon>Pseudomonas</taxon>
    </lineage>
</organism>
<dbReference type="EMBL" id="RCZE01000010">
    <property type="protein sequence ID" value="TPG75393.1"/>
    <property type="molecule type" value="Genomic_DNA"/>
</dbReference>